<feature type="region of interest" description="Disordered" evidence="1">
    <location>
        <begin position="105"/>
        <end position="139"/>
    </location>
</feature>
<protein>
    <submittedName>
        <fullName evidence="2">DUF5997 family protein</fullName>
    </submittedName>
</protein>
<dbReference type="RefSeq" id="WP_286054656.1">
    <property type="nucleotide sequence ID" value="NZ_JASVWF010000004.1"/>
</dbReference>
<feature type="compositionally biased region" description="Basic and acidic residues" evidence="1">
    <location>
        <begin position="105"/>
        <end position="123"/>
    </location>
</feature>
<dbReference type="Proteomes" id="UP001231924">
    <property type="component" value="Unassembled WGS sequence"/>
</dbReference>
<organism evidence="2 3">
    <name type="scientific">Actinomycetospora termitidis</name>
    <dbReference type="NCBI Taxonomy" id="3053470"/>
    <lineage>
        <taxon>Bacteria</taxon>
        <taxon>Bacillati</taxon>
        <taxon>Actinomycetota</taxon>
        <taxon>Actinomycetes</taxon>
        <taxon>Pseudonocardiales</taxon>
        <taxon>Pseudonocardiaceae</taxon>
        <taxon>Actinomycetospora</taxon>
    </lineage>
</organism>
<keyword evidence="3" id="KW-1185">Reference proteome</keyword>
<gene>
    <name evidence="2" type="ORF">QRT03_19345</name>
</gene>
<proteinExistence type="predicted"/>
<comment type="caution">
    <text evidence="2">The sequence shown here is derived from an EMBL/GenBank/DDBJ whole genome shotgun (WGS) entry which is preliminary data.</text>
</comment>
<evidence type="ECO:0000313" key="2">
    <source>
        <dbReference type="EMBL" id="MDL5158134.1"/>
    </source>
</evidence>
<sequence>MSRQTQTMKPATTAKKLGVLLEATPADFREGVVSREELDALQAEPPEWLRDLRRDGPHPRPVVADRLGVSISGLARAEITEPLTTEQITAIKDEQPEWLRHERNLRAETQREEARLRAEKSDKAVTAGKSGRSGSRPAR</sequence>
<dbReference type="EMBL" id="JASVWF010000004">
    <property type="protein sequence ID" value="MDL5158134.1"/>
    <property type="molecule type" value="Genomic_DNA"/>
</dbReference>
<name>A0ABT7MBU3_9PSEU</name>
<dbReference type="InterPro" id="IPR046039">
    <property type="entry name" value="DUF5997"/>
</dbReference>
<reference evidence="2 3" key="1">
    <citation type="submission" date="2023-06" db="EMBL/GenBank/DDBJ databases">
        <title>Actinomycetospora Odt1-22.</title>
        <authorList>
            <person name="Supong K."/>
        </authorList>
    </citation>
    <scope>NUCLEOTIDE SEQUENCE [LARGE SCALE GENOMIC DNA]</scope>
    <source>
        <strain evidence="2 3">Odt1-22</strain>
    </source>
</reference>
<evidence type="ECO:0000256" key="1">
    <source>
        <dbReference type="SAM" id="MobiDB-lite"/>
    </source>
</evidence>
<dbReference type="Pfam" id="PF19460">
    <property type="entry name" value="DUF5997"/>
    <property type="match status" value="1"/>
</dbReference>
<evidence type="ECO:0000313" key="3">
    <source>
        <dbReference type="Proteomes" id="UP001231924"/>
    </source>
</evidence>
<accession>A0ABT7MBU3</accession>